<proteinExistence type="predicted"/>
<sequence>MSQCIVPNWNLKHQRQEQVEGEEGNRSSHVHNQQNHPSTTPLVSMSNYEVAELTWENGQPAMHGLRGLLPTSPTKHTWGRAGDTLESIVHQATCHRQIPNVHQHGHTSTNLAPLDATSTGRTWTESSGQVQVEPTLMRKRILSSSEKCDGRKFCGSIYEDSADHTSASATFCRDIDTTMMTWPSFESPRSLKTKTTEEDSCCRGGSGNQDDQEHETNNIERGRSHSTRKTRAAAIHNQSERRRRDRINQKMKTLQRLVPNASKTDKASMLDEVIEYLKQLQAQIHVMSSLRSMPQMMMPLGMQQHLQMSLLARMGMGMGAGLGMGMGMLDMSTMHAQSALNPASVAATAPTLVSPPFVVPPLTPIDVSAQSTKPNPGTNASVPLPDPYCTLLAQVC</sequence>
<evidence type="ECO:0000259" key="7">
    <source>
        <dbReference type="PROSITE" id="PS50888"/>
    </source>
</evidence>
<dbReference type="SMART" id="SM00353">
    <property type="entry name" value="HLH"/>
    <property type="match status" value="1"/>
</dbReference>
<feature type="compositionally biased region" description="Basic and acidic residues" evidence="6">
    <location>
        <begin position="214"/>
        <end position="223"/>
    </location>
</feature>
<dbReference type="CDD" id="cd11445">
    <property type="entry name" value="bHLH_AtPIF_like"/>
    <property type="match status" value="1"/>
</dbReference>
<keyword evidence="3" id="KW-0238">DNA-binding</keyword>
<dbReference type="AlphaFoldDB" id="A0A2N9IHV6"/>
<dbReference type="InterPro" id="IPR011598">
    <property type="entry name" value="bHLH_dom"/>
</dbReference>
<evidence type="ECO:0000256" key="4">
    <source>
        <dbReference type="ARBA" id="ARBA00023163"/>
    </source>
</evidence>
<dbReference type="InterPro" id="IPR047265">
    <property type="entry name" value="PIF1-like_bHLH"/>
</dbReference>
<dbReference type="SUPFAM" id="SSF47459">
    <property type="entry name" value="HLH, helix-loop-helix DNA-binding domain"/>
    <property type="match status" value="1"/>
</dbReference>
<accession>A0A2N9IHV6</accession>
<reference evidence="8" key="1">
    <citation type="submission" date="2018-02" db="EMBL/GenBank/DDBJ databases">
        <authorList>
            <person name="Cohen D.B."/>
            <person name="Kent A.D."/>
        </authorList>
    </citation>
    <scope>NUCLEOTIDE SEQUENCE</scope>
</reference>
<feature type="region of interest" description="Disordered" evidence="6">
    <location>
        <begin position="183"/>
        <end position="244"/>
    </location>
</feature>
<evidence type="ECO:0000256" key="6">
    <source>
        <dbReference type="SAM" id="MobiDB-lite"/>
    </source>
</evidence>
<dbReference type="GO" id="GO:0046983">
    <property type="term" value="F:protein dimerization activity"/>
    <property type="evidence" value="ECO:0007669"/>
    <property type="project" value="InterPro"/>
</dbReference>
<dbReference type="PANTHER" id="PTHR45855">
    <property type="entry name" value="TRANSCRIPTION FACTOR PIF1-RELATED"/>
    <property type="match status" value="1"/>
</dbReference>
<keyword evidence="5" id="KW-0539">Nucleus</keyword>
<dbReference type="InterPro" id="IPR031066">
    <property type="entry name" value="bHLH_ALC-like_plant"/>
</dbReference>
<dbReference type="PANTHER" id="PTHR45855:SF12">
    <property type="entry name" value="TRANSCRIPTION FACTOR PIF7-LIKE ISOFORM X1"/>
    <property type="match status" value="1"/>
</dbReference>
<gene>
    <name evidence="8" type="ORF">FSB_LOCUS51515</name>
</gene>
<dbReference type="Gene3D" id="4.10.280.10">
    <property type="entry name" value="Helix-loop-helix DNA-binding domain"/>
    <property type="match status" value="1"/>
</dbReference>
<dbReference type="PROSITE" id="PS50888">
    <property type="entry name" value="BHLH"/>
    <property type="match status" value="1"/>
</dbReference>
<dbReference type="Pfam" id="PF00010">
    <property type="entry name" value="HLH"/>
    <property type="match status" value="1"/>
</dbReference>
<feature type="compositionally biased region" description="Basic and acidic residues" evidence="6">
    <location>
        <begin position="14"/>
        <end position="26"/>
    </location>
</feature>
<dbReference type="EMBL" id="OIVN01005691">
    <property type="protein sequence ID" value="SPD23633.1"/>
    <property type="molecule type" value="Genomic_DNA"/>
</dbReference>
<organism evidence="8">
    <name type="scientific">Fagus sylvatica</name>
    <name type="common">Beechnut</name>
    <dbReference type="NCBI Taxonomy" id="28930"/>
    <lineage>
        <taxon>Eukaryota</taxon>
        <taxon>Viridiplantae</taxon>
        <taxon>Streptophyta</taxon>
        <taxon>Embryophyta</taxon>
        <taxon>Tracheophyta</taxon>
        <taxon>Spermatophyta</taxon>
        <taxon>Magnoliopsida</taxon>
        <taxon>eudicotyledons</taxon>
        <taxon>Gunneridae</taxon>
        <taxon>Pentapetalae</taxon>
        <taxon>rosids</taxon>
        <taxon>fabids</taxon>
        <taxon>Fagales</taxon>
        <taxon>Fagaceae</taxon>
        <taxon>Fagus</taxon>
    </lineage>
</organism>
<evidence type="ECO:0000256" key="1">
    <source>
        <dbReference type="ARBA" id="ARBA00004123"/>
    </source>
</evidence>
<feature type="region of interest" description="Disordered" evidence="6">
    <location>
        <begin position="1"/>
        <end position="42"/>
    </location>
</feature>
<protein>
    <recommendedName>
        <fullName evidence="7">BHLH domain-containing protein</fullName>
    </recommendedName>
</protein>
<evidence type="ECO:0000256" key="3">
    <source>
        <dbReference type="ARBA" id="ARBA00023125"/>
    </source>
</evidence>
<comment type="subcellular location">
    <subcellularLocation>
        <location evidence="1">Nucleus</location>
    </subcellularLocation>
</comment>
<dbReference type="GO" id="GO:0005634">
    <property type="term" value="C:nucleus"/>
    <property type="evidence" value="ECO:0007669"/>
    <property type="project" value="UniProtKB-SubCell"/>
</dbReference>
<keyword evidence="4" id="KW-0804">Transcription</keyword>
<evidence type="ECO:0000313" key="8">
    <source>
        <dbReference type="EMBL" id="SPD23633.1"/>
    </source>
</evidence>
<dbReference type="GO" id="GO:0003677">
    <property type="term" value="F:DNA binding"/>
    <property type="evidence" value="ECO:0007669"/>
    <property type="project" value="UniProtKB-KW"/>
</dbReference>
<evidence type="ECO:0000256" key="5">
    <source>
        <dbReference type="ARBA" id="ARBA00023242"/>
    </source>
</evidence>
<dbReference type="InterPro" id="IPR036638">
    <property type="entry name" value="HLH_DNA-bd_sf"/>
</dbReference>
<name>A0A2N9IHV6_FAGSY</name>
<feature type="compositionally biased region" description="Polar residues" evidence="6">
    <location>
        <begin position="30"/>
        <end position="42"/>
    </location>
</feature>
<evidence type="ECO:0000256" key="2">
    <source>
        <dbReference type="ARBA" id="ARBA00023015"/>
    </source>
</evidence>
<feature type="domain" description="BHLH" evidence="7">
    <location>
        <begin position="231"/>
        <end position="280"/>
    </location>
</feature>
<keyword evidence="2" id="KW-0805">Transcription regulation</keyword>